<dbReference type="RefSeq" id="WP_097442204.1">
    <property type="nucleotide sequence ID" value="NZ_NBWU01000001.1"/>
</dbReference>
<dbReference type="Pfam" id="PF00795">
    <property type="entry name" value="CN_hydrolase"/>
    <property type="match status" value="1"/>
</dbReference>
<dbReference type="GO" id="GO:0000257">
    <property type="term" value="F:nitrilase activity"/>
    <property type="evidence" value="ECO:0007669"/>
    <property type="project" value="UniProtKB-ARBA"/>
</dbReference>
<dbReference type="EMBL" id="NBWU01000001">
    <property type="protein sequence ID" value="PCE66683.1"/>
    <property type="molecule type" value="Genomic_DNA"/>
</dbReference>
<gene>
    <name evidence="4" type="ORF">B7P33_05165</name>
</gene>
<feature type="active site" description="Proton acceptor" evidence="2">
    <location>
        <position position="43"/>
    </location>
</feature>
<sequence length="297" mass="32808">MKVKVAVVQEAPVFFDKTKTLEKVASLCRTYAAQGCQLILFPESFVPGYPRGLDFGTKVGSRSEAGRELYLEYYKNSLNQDDIPPLEALCKDLGIYLVLGATEQHPNNSSLYCSMFYFGPEKGLLGIHRKIKPTAHERVIWAEAGAESLVAFDTEIGVLGGLICWENYMPQARMTLYGKGVQLYLAPTADSRPQWTASMQHIALEGRCFVLACNQYITQDMHPEAIQKQLQGTPEDFCEGGSLIVSPLGEIMAGPLFGEAGVLVATLDLDDLIKARMDFDVIGHYARPDIFGNPNDQ</sequence>
<name>A0A2A4GE18_9FLAO</name>
<comment type="similarity">
    <text evidence="1">Belongs to the carbon-nitrogen hydrolase superfamily. Nitrilase family.</text>
</comment>
<dbReference type="AlphaFoldDB" id="A0A2A4GE18"/>
<dbReference type="PROSITE" id="PS50263">
    <property type="entry name" value="CN_HYDROLASE"/>
    <property type="match status" value="1"/>
</dbReference>
<dbReference type="PANTHER" id="PTHR46044:SF1">
    <property type="entry name" value="CN HYDROLASE DOMAIN-CONTAINING PROTEIN"/>
    <property type="match status" value="1"/>
</dbReference>
<dbReference type="Gene3D" id="3.60.110.10">
    <property type="entry name" value="Carbon-nitrogen hydrolase"/>
    <property type="match status" value="1"/>
</dbReference>
<proteinExistence type="inferred from homology"/>
<dbReference type="OrthoDB" id="9811121at2"/>
<dbReference type="InterPro" id="IPR003010">
    <property type="entry name" value="C-N_Hydrolase"/>
</dbReference>
<reference evidence="4 5" key="1">
    <citation type="submission" date="2017-04" db="EMBL/GenBank/DDBJ databases">
        <title>A new member of the family Flavobacteriaceae isolated from ascidians.</title>
        <authorList>
            <person name="Chen L."/>
        </authorList>
    </citation>
    <scope>NUCLEOTIDE SEQUENCE [LARGE SCALE GENOMIC DNA]</scope>
    <source>
        <strain evidence="4 5">HQA918</strain>
    </source>
</reference>
<evidence type="ECO:0000256" key="2">
    <source>
        <dbReference type="PROSITE-ProRule" id="PRU10139"/>
    </source>
</evidence>
<dbReference type="CDD" id="cd07564">
    <property type="entry name" value="nitrilases_CHs"/>
    <property type="match status" value="1"/>
</dbReference>
<dbReference type="PROSITE" id="PS00920">
    <property type="entry name" value="NITRIL_CHT_1"/>
    <property type="match status" value="1"/>
</dbReference>
<keyword evidence="5" id="KW-1185">Reference proteome</keyword>
<accession>A0A2A4GE18</accession>
<dbReference type="Proteomes" id="UP000219559">
    <property type="component" value="Unassembled WGS sequence"/>
</dbReference>
<feature type="domain" description="CN hydrolase" evidence="3">
    <location>
        <begin position="3"/>
        <end position="269"/>
    </location>
</feature>
<dbReference type="InterPro" id="IPR000132">
    <property type="entry name" value="Nitrilase/CN_hydratase_CS"/>
</dbReference>
<dbReference type="PANTHER" id="PTHR46044">
    <property type="entry name" value="NITRILASE"/>
    <property type="match status" value="1"/>
</dbReference>
<comment type="caution">
    <text evidence="4">The sequence shown here is derived from an EMBL/GenBank/DDBJ whole genome shotgun (WGS) entry which is preliminary data.</text>
</comment>
<dbReference type="SUPFAM" id="SSF56317">
    <property type="entry name" value="Carbon-nitrogen hydrolase"/>
    <property type="match status" value="1"/>
</dbReference>
<evidence type="ECO:0000256" key="1">
    <source>
        <dbReference type="ARBA" id="ARBA00008129"/>
    </source>
</evidence>
<dbReference type="InterPro" id="IPR036526">
    <property type="entry name" value="C-N_Hydrolase_sf"/>
</dbReference>
<organism evidence="4 5">
    <name type="scientific">Sediminicola luteus</name>
    <dbReference type="NCBI Taxonomy" id="319238"/>
    <lineage>
        <taxon>Bacteria</taxon>
        <taxon>Pseudomonadati</taxon>
        <taxon>Bacteroidota</taxon>
        <taxon>Flavobacteriia</taxon>
        <taxon>Flavobacteriales</taxon>
        <taxon>Flavobacteriaceae</taxon>
        <taxon>Sediminicola</taxon>
    </lineage>
</organism>
<evidence type="ECO:0000259" key="3">
    <source>
        <dbReference type="PROSITE" id="PS50263"/>
    </source>
</evidence>
<protein>
    <submittedName>
        <fullName evidence="4">Nitrilase</fullName>
    </submittedName>
</protein>
<evidence type="ECO:0000313" key="4">
    <source>
        <dbReference type="EMBL" id="PCE66683.1"/>
    </source>
</evidence>
<evidence type="ECO:0000313" key="5">
    <source>
        <dbReference type="Proteomes" id="UP000219559"/>
    </source>
</evidence>
<dbReference type="InterPro" id="IPR044149">
    <property type="entry name" value="Nitrilases_CHs"/>
</dbReference>